<dbReference type="SUPFAM" id="SSF55785">
    <property type="entry name" value="PYP-like sensor domain (PAS domain)"/>
    <property type="match status" value="2"/>
</dbReference>
<keyword evidence="12" id="KW-0472">Membrane</keyword>
<dbReference type="InterPro" id="IPR025944">
    <property type="entry name" value="Sigma_54_int_dom_CS"/>
</dbReference>
<dbReference type="PROSITE" id="PS00676">
    <property type="entry name" value="SIGMA54_INTERACT_2"/>
    <property type="match status" value="1"/>
</dbReference>
<accession>A0A2Z5G4E3</accession>
<keyword evidence="10" id="KW-0805">Transcription regulation</keyword>
<comment type="subcellular location">
    <subcellularLocation>
        <location evidence="1">Cell inner membrane</location>
        <topology evidence="1">Multi-pass membrane protein</topology>
    </subcellularLocation>
</comment>
<dbReference type="InterPro" id="IPR009057">
    <property type="entry name" value="Homeodomain-like_sf"/>
</dbReference>
<evidence type="ECO:0000256" key="5">
    <source>
        <dbReference type="ARBA" id="ARBA00022692"/>
    </source>
</evidence>
<dbReference type="Gene3D" id="1.10.10.60">
    <property type="entry name" value="Homeodomain-like"/>
    <property type="match status" value="1"/>
</dbReference>
<keyword evidence="2" id="KW-1003">Cell membrane</keyword>
<evidence type="ECO:0000313" key="17">
    <source>
        <dbReference type="EMBL" id="AXC14073.1"/>
    </source>
</evidence>
<dbReference type="Proteomes" id="UP000253606">
    <property type="component" value="Chromosome"/>
</dbReference>
<evidence type="ECO:0000256" key="10">
    <source>
        <dbReference type="ARBA" id="ARBA00023015"/>
    </source>
</evidence>
<keyword evidence="6" id="KW-0677">Repeat</keyword>
<name>A0A2Z5G4E3_9BACT</name>
<evidence type="ECO:0000256" key="6">
    <source>
        <dbReference type="ARBA" id="ARBA00022737"/>
    </source>
</evidence>
<dbReference type="InterPro" id="IPR001610">
    <property type="entry name" value="PAC"/>
</dbReference>
<keyword evidence="8" id="KW-0067">ATP-binding</keyword>
<evidence type="ECO:0000256" key="1">
    <source>
        <dbReference type="ARBA" id="ARBA00004429"/>
    </source>
</evidence>
<keyword evidence="13" id="KW-0804">Transcription</keyword>
<dbReference type="SMART" id="SM00086">
    <property type="entry name" value="PAC"/>
    <property type="match status" value="2"/>
</dbReference>
<dbReference type="GO" id="GO:0005886">
    <property type="term" value="C:plasma membrane"/>
    <property type="evidence" value="ECO:0007669"/>
    <property type="project" value="UniProtKB-SubCell"/>
</dbReference>
<dbReference type="Gene3D" id="1.10.8.60">
    <property type="match status" value="1"/>
</dbReference>
<proteinExistence type="predicted"/>
<dbReference type="PROSITE" id="PS00675">
    <property type="entry name" value="SIGMA54_INTERACT_1"/>
    <property type="match status" value="1"/>
</dbReference>
<dbReference type="PANTHER" id="PTHR32071:SF117">
    <property type="entry name" value="PTS-DEPENDENT DIHYDROXYACETONE KINASE OPERON REGULATORY PROTEIN-RELATED"/>
    <property type="match status" value="1"/>
</dbReference>
<evidence type="ECO:0000256" key="13">
    <source>
        <dbReference type="ARBA" id="ARBA00023163"/>
    </source>
</evidence>
<keyword evidence="17" id="KW-0456">Lyase</keyword>
<keyword evidence="9" id="KW-1133">Transmembrane helix</keyword>
<dbReference type="PROSITE" id="PS00688">
    <property type="entry name" value="SIGMA54_INTERACT_3"/>
    <property type="match status" value="1"/>
</dbReference>
<evidence type="ECO:0000256" key="2">
    <source>
        <dbReference type="ARBA" id="ARBA00022475"/>
    </source>
</evidence>
<dbReference type="GO" id="GO:0016829">
    <property type="term" value="F:lyase activity"/>
    <property type="evidence" value="ECO:0007669"/>
    <property type="project" value="UniProtKB-KW"/>
</dbReference>
<dbReference type="GO" id="GO:0005524">
    <property type="term" value="F:ATP binding"/>
    <property type="evidence" value="ECO:0007669"/>
    <property type="project" value="UniProtKB-KW"/>
</dbReference>
<dbReference type="NCBIfam" id="TIGR00229">
    <property type="entry name" value="sensory_box"/>
    <property type="match status" value="1"/>
</dbReference>
<dbReference type="GO" id="GO:0016740">
    <property type="term" value="F:transferase activity"/>
    <property type="evidence" value="ECO:0007669"/>
    <property type="project" value="UniProtKB-KW"/>
</dbReference>
<evidence type="ECO:0000256" key="14">
    <source>
        <dbReference type="SAM" id="Coils"/>
    </source>
</evidence>
<dbReference type="EMBL" id="CP030840">
    <property type="protein sequence ID" value="AXC14073.1"/>
    <property type="molecule type" value="Genomic_DNA"/>
</dbReference>
<dbReference type="PANTHER" id="PTHR32071">
    <property type="entry name" value="TRANSCRIPTIONAL REGULATORY PROTEIN"/>
    <property type="match status" value="1"/>
</dbReference>
<dbReference type="InterPro" id="IPR000014">
    <property type="entry name" value="PAS"/>
</dbReference>
<dbReference type="PROSITE" id="PS50113">
    <property type="entry name" value="PAC"/>
    <property type="match status" value="2"/>
</dbReference>
<dbReference type="AlphaFoldDB" id="A0A2Z5G4E3"/>
<feature type="domain" description="PAC" evidence="16">
    <location>
        <begin position="123"/>
        <end position="175"/>
    </location>
</feature>
<gene>
    <name evidence="17" type="ORF">ACPOL_4807</name>
</gene>
<feature type="domain" description="Sigma-54 factor interaction" evidence="15">
    <location>
        <begin position="207"/>
        <end position="436"/>
    </location>
</feature>
<keyword evidence="11" id="KW-0238">DNA-binding</keyword>
<dbReference type="InterPro" id="IPR002197">
    <property type="entry name" value="HTH_Fis"/>
</dbReference>
<evidence type="ECO:0000256" key="11">
    <source>
        <dbReference type="ARBA" id="ARBA00023125"/>
    </source>
</evidence>
<dbReference type="Pfam" id="PF02954">
    <property type="entry name" value="HTH_8"/>
    <property type="match status" value="1"/>
</dbReference>
<evidence type="ECO:0000256" key="9">
    <source>
        <dbReference type="ARBA" id="ARBA00022989"/>
    </source>
</evidence>
<dbReference type="GO" id="GO:0006355">
    <property type="term" value="P:regulation of DNA-templated transcription"/>
    <property type="evidence" value="ECO:0007669"/>
    <property type="project" value="InterPro"/>
</dbReference>
<keyword evidence="4" id="KW-0808">Transferase</keyword>
<keyword evidence="5" id="KW-0812">Transmembrane</keyword>
<dbReference type="CDD" id="cd00130">
    <property type="entry name" value="PAS"/>
    <property type="match status" value="1"/>
</dbReference>
<evidence type="ECO:0000259" key="15">
    <source>
        <dbReference type="PROSITE" id="PS50045"/>
    </source>
</evidence>
<evidence type="ECO:0000256" key="4">
    <source>
        <dbReference type="ARBA" id="ARBA00022679"/>
    </source>
</evidence>
<keyword evidence="14" id="KW-0175">Coiled coil</keyword>
<dbReference type="InterPro" id="IPR035965">
    <property type="entry name" value="PAS-like_dom_sf"/>
</dbReference>
<organism evidence="17 18">
    <name type="scientific">Acidisarcina polymorpha</name>
    <dbReference type="NCBI Taxonomy" id="2211140"/>
    <lineage>
        <taxon>Bacteria</taxon>
        <taxon>Pseudomonadati</taxon>
        <taxon>Acidobacteriota</taxon>
        <taxon>Terriglobia</taxon>
        <taxon>Terriglobales</taxon>
        <taxon>Acidobacteriaceae</taxon>
        <taxon>Acidisarcina</taxon>
    </lineage>
</organism>
<keyword evidence="18" id="KW-1185">Reference proteome</keyword>
<dbReference type="FunFam" id="3.40.50.300:FF:000006">
    <property type="entry name" value="DNA-binding transcriptional regulator NtrC"/>
    <property type="match status" value="1"/>
</dbReference>
<dbReference type="InterPro" id="IPR025943">
    <property type="entry name" value="Sigma_54_int_dom_ATP-bd_2"/>
</dbReference>
<feature type="domain" description="PAC" evidence="16">
    <location>
        <begin position="1"/>
        <end position="44"/>
    </location>
</feature>
<dbReference type="PROSITE" id="PS50045">
    <property type="entry name" value="SIGMA54_INTERACT_4"/>
    <property type="match status" value="1"/>
</dbReference>
<dbReference type="SMART" id="SM00382">
    <property type="entry name" value="AAA"/>
    <property type="match status" value="1"/>
</dbReference>
<dbReference type="KEGG" id="abas:ACPOL_4807"/>
<evidence type="ECO:0000256" key="7">
    <source>
        <dbReference type="ARBA" id="ARBA00022741"/>
    </source>
</evidence>
<dbReference type="SUPFAM" id="SSF46689">
    <property type="entry name" value="Homeodomain-like"/>
    <property type="match status" value="1"/>
</dbReference>
<dbReference type="InterPro" id="IPR003593">
    <property type="entry name" value="AAA+_ATPase"/>
</dbReference>
<dbReference type="InterPro" id="IPR025662">
    <property type="entry name" value="Sigma_54_int_dom_ATP-bd_1"/>
</dbReference>
<dbReference type="SUPFAM" id="SSF52540">
    <property type="entry name" value="P-loop containing nucleoside triphosphate hydrolases"/>
    <property type="match status" value="1"/>
</dbReference>
<dbReference type="InterPro" id="IPR013655">
    <property type="entry name" value="PAS_fold_3"/>
</dbReference>
<dbReference type="Gene3D" id="3.40.50.300">
    <property type="entry name" value="P-loop containing nucleotide triphosphate hydrolases"/>
    <property type="match status" value="1"/>
</dbReference>
<keyword evidence="7" id="KW-0547">Nucleotide-binding</keyword>
<dbReference type="GO" id="GO:0043565">
    <property type="term" value="F:sequence-specific DNA binding"/>
    <property type="evidence" value="ECO:0007669"/>
    <property type="project" value="InterPro"/>
</dbReference>
<dbReference type="InterPro" id="IPR027417">
    <property type="entry name" value="P-loop_NTPase"/>
</dbReference>
<sequence length="521" mass="58620">MPNGSIKHVHAVGRAFITSSGSLEYVGAITDITAVKQAEEALRRTENYLAEAQRLAHMGSWVWRPIQGDACASHLSNEWYRIYGIDRKEGIPTWQRHLESIHPEDRTEWLEAVNQAINKKSHYEYEYRIVLPDGVVKYIHSVGDPVLDASGNLIEFVGSSTDITQRKQANEELRKAFDQIKKLKDQLYQENIALREEVDKASMFEEIVGTSPLLQKVLSRISKVAPTDSSVLITGETGTGKELVARAIHRRSNRASRAFVSVNCAAIPRDLILSELFGHEKGAFTGATQRRLGRFELADGGTIFLDEVGELPLDTQIALLRVLQEREFERVGGTGSIRTDVRVIAATNRDFESAIASGSFRSDLFYRLNVFPLEIPSLRERSEDIPLLVEYFLDRYARKAGKNFKAVSKKSLELLQSYSWPGNIRELQNVIERSVIVCDFETFSVDESWISQRPIANASSREPYSLKSLSSNEREVIEAALSECRGRVYGPLGAADKLGIPRSTLESKIKSMKINKNRFKV</sequence>
<dbReference type="Pfam" id="PF25601">
    <property type="entry name" value="AAA_lid_14"/>
    <property type="match status" value="1"/>
</dbReference>
<dbReference type="OrthoDB" id="9804019at2"/>
<dbReference type="InterPro" id="IPR058031">
    <property type="entry name" value="AAA_lid_NorR"/>
</dbReference>
<feature type="coiled-coil region" evidence="14">
    <location>
        <begin position="166"/>
        <end position="197"/>
    </location>
</feature>
<dbReference type="FunFam" id="2.10.70.100:FF:000001">
    <property type="entry name" value="Sensory transduction histidine kinase"/>
    <property type="match status" value="1"/>
</dbReference>
<keyword evidence="3" id="KW-0997">Cell inner membrane</keyword>
<dbReference type="Pfam" id="PF00158">
    <property type="entry name" value="Sigma54_activat"/>
    <property type="match status" value="1"/>
</dbReference>
<evidence type="ECO:0000256" key="8">
    <source>
        <dbReference type="ARBA" id="ARBA00022840"/>
    </source>
</evidence>
<dbReference type="InterPro" id="IPR000700">
    <property type="entry name" value="PAS-assoc_C"/>
</dbReference>
<dbReference type="Pfam" id="PF08447">
    <property type="entry name" value="PAS_3"/>
    <property type="match status" value="1"/>
</dbReference>
<dbReference type="Gene3D" id="3.30.450.20">
    <property type="entry name" value="PAS domain"/>
    <property type="match status" value="1"/>
</dbReference>
<reference evidence="17 18" key="1">
    <citation type="journal article" date="2018" name="Front. Microbiol.">
        <title>Hydrolytic Capabilities as a Key to Environmental Success: Chitinolytic and Cellulolytic Acidobacteria From Acidic Sub-arctic Soils and Boreal Peatlands.</title>
        <authorList>
            <person name="Belova S.E."/>
            <person name="Ravin N.V."/>
            <person name="Pankratov T.A."/>
            <person name="Rakitin A.L."/>
            <person name="Ivanova A.A."/>
            <person name="Beletsky A.V."/>
            <person name="Mardanov A.V."/>
            <person name="Sinninghe Damste J.S."/>
            <person name="Dedysh S.N."/>
        </authorList>
    </citation>
    <scope>NUCLEOTIDE SEQUENCE [LARGE SCALE GENOMIC DNA]</scope>
    <source>
        <strain evidence="17 18">SBC82</strain>
    </source>
</reference>
<dbReference type="InterPro" id="IPR002078">
    <property type="entry name" value="Sigma_54_int"/>
</dbReference>
<evidence type="ECO:0000259" key="16">
    <source>
        <dbReference type="PROSITE" id="PS50113"/>
    </source>
</evidence>
<evidence type="ECO:0000256" key="3">
    <source>
        <dbReference type="ARBA" id="ARBA00022519"/>
    </source>
</evidence>
<evidence type="ECO:0000313" key="18">
    <source>
        <dbReference type="Proteomes" id="UP000253606"/>
    </source>
</evidence>
<dbReference type="CDD" id="cd00009">
    <property type="entry name" value="AAA"/>
    <property type="match status" value="1"/>
</dbReference>
<evidence type="ECO:0000256" key="12">
    <source>
        <dbReference type="ARBA" id="ARBA00023136"/>
    </source>
</evidence>
<dbReference type="Gene3D" id="2.10.70.100">
    <property type="match status" value="1"/>
</dbReference>
<protein>
    <submittedName>
        <fullName evidence="17">Formate hydrogenlyase transcriptional activator</fullName>
    </submittedName>
</protein>
<dbReference type="RefSeq" id="WP_114208930.1">
    <property type="nucleotide sequence ID" value="NZ_CP030840.1"/>
</dbReference>